<feature type="chain" id="PRO_5038100338" description="Secreted protein" evidence="1">
    <location>
        <begin position="28"/>
        <end position="96"/>
    </location>
</feature>
<accession>A0A919DRQ6</accession>
<sequence length="96" mass="9800">MRRIAVTVGALAAAVTLAFGTTGSAYAAEGVLVVGGVAYVDPSRCYDTDARPLTVDNHTDEVALVFSGPDCTGTLLELVAPGESTVSEFGTSVYVD</sequence>
<name>A0A919DRQ6_9ACTN</name>
<organism evidence="2 3">
    <name type="scientific">Streptomyces longispororuber</name>
    <dbReference type="NCBI Taxonomy" id="68230"/>
    <lineage>
        <taxon>Bacteria</taxon>
        <taxon>Bacillati</taxon>
        <taxon>Actinomycetota</taxon>
        <taxon>Actinomycetes</taxon>
        <taxon>Kitasatosporales</taxon>
        <taxon>Streptomycetaceae</taxon>
        <taxon>Streptomyces</taxon>
    </lineage>
</organism>
<proteinExistence type="predicted"/>
<keyword evidence="1" id="KW-0732">Signal</keyword>
<comment type="caution">
    <text evidence="2">The sequence shown here is derived from an EMBL/GenBank/DDBJ whole genome shotgun (WGS) entry which is preliminary data.</text>
</comment>
<dbReference type="EMBL" id="BNBT01000090">
    <property type="protein sequence ID" value="GHE75711.1"/>
    <property type="molecule type" value="Genomic_DNA"/>
</dbReference>
<reference evidence="2" key="1">
    <citation type="journal article" date="2014" name="Int. J. Syst. Evol. Microbiol.">
        <title>Complete genome sequence of Corynebacterium casei LMG S-19264T (=DSM 44701T), isolated from a smear-ripened cheese.</title>
        <authorList>
            <consortium name="US DOE Joint Genome Institute (JGI-PGF)"/>
            <person name="Walter F."/>
            <person name="Albersmeier A."/>
            <person name="Kalinowski J."/>
            <person name="Ruckert C."/>
        </authorList>
    </citation>
    <scope>NUCLEOTIDE SEQUENCE</scope>
    <source>
        <strain evidence="2">JCM 4784</strain>
    </source>
</reference>
<dbReference type="AlphaFoldDB" id="A0A919DRQ6"/>
<dbReference type="RefSeq" id="WP_190138282.1">
    <property type="nucleotide sequence ID" value="NZ_BNBT01000090.1"/>
</dbReference>
<evidence type="ECO:0000313" key="2">
    <source>
        <dbReference type="EMBL" id="GHE75711.1"/>
    </source>
</evidence>
<keyword evidence="3" id="KW-1185">Reference proteome</keyword>
<evidence type="ECO:0000313" key="3">
    <source>
        <dbReference type="Proteomes" id="UP000608024"/>
    </source>
</evidence>
<evidence type="ECO:0008006" key="4">
    <source>
        <dbReference type="Google" id="ProtNLM"/>
    </source>
</evidence>
<evidence type="ECO:0000256" key="1">
    <source>
        <dbReference type="SAM" id="SignalP"/>
    </source>
</evidence>
<feature type="signal peptide" evidence="1">
    <location>
        <begin position="1"/>
        <end position="27"/>
    </location>
</feature>
<gene>
    <name evidence="2" type="ORF">GCM10018785_50030</name>
</gene>
<protein>
    <recommendedName>
        <fullName evidence="4">Secreted protein</fullName>
    </recommendedName>
</protein>
<reference evidence="2" key="2">
    <citation type="submission" date="2020-09" db="EMBL/GenBank/DDBJ databases">
        <authorList>
            <person name="Sun Q."/>
            <person name="Ohkuma M."/>
        </authorList>
    </citation>
    <scope>NUCLEOTIDE SEQUENCE</scope>
    <source>
        <strain evidence="2">JCM 4784</strain>
    </source>
</reference>
<dbReference type="Proteomes" id="UP000608024">
    <property type="component" value="Unassembled WGS sequence"/>
</dbReference>